<evidence type="ECO:0000313" key="1">
    <source>
        <dbReference type="EMBL" id="GMF42333.1"/>
    </source>
</evidence>
<name>A0A9W7CXC9_9STRA</name>
<sequence>MPLHKQPAENVAVSPQTDYCSPQMSIYEQPAVACQDDDLGIDPQQILIGLTHQDPEPPSCISRALLRDYSQTTVFAHDLEILTQKWGIFAQNLRRFCAKLGDICAKLGDLCANPGNNLGF</sequence>
<accession>A0A9W7CXC9</accession>
<dbReference type="AlphaFoldDB" id="A0A9W7CXC9"/>
<dbReference type="EMBL" id="BSXT01001426">
    <property type="protein sequence ID" value="GMF42333.1"/>
    <property type="molecule type" value="Genomic_DNA"/>
</dbReference>
<gene>
    <name evidence="1" type="ORF">Pfra01_001380000</name>
</gene>
<dbReference type="Proteomes" id="UP001165121">
    <property type="component" value="Unassembled WGS sequence"/>
</dbReference>
<reference evidence="1" key="1">
    <citation type="submission" date="2023-04" db="EMBL/GenBank/DDBJ databases">
        <title>Phytophthora fragariaefolia NBRC 109709.</title>
        <authorList>
            <person name="Ichikawa N."/>
            <person name="Sato H."/>
            <person name="Tonouchi N."/>
        </authorList>
    </citation>
    <scope>NUCLEOTIDE SEQUENCE</scope>
    <source>
        <strain evidence="1">NBRC 109709</strain>
    </source>
</reference>
<proteinExistence type="predicted"/>
<comment type="caution">
    <text evidence="1">The sequence shown here is derived from an EMBL/GenBank/DDBJ whole genome shotgun (WGS) entry which is preliminary data.</text>
</comment>
<organism evidence="1 2">
    <name type="scientific">Phytophthora fragariaefolia</name>
    <dbReference type="NCBI Taxonomy" id="1490495"/>
    <lineage>
        <taxon>Eukaryota</taxon>
        <taxon>Sar</taxon>
        <taxon>Stramenopiles</taxon>
        <taxon>Oomycota</taxon>
        <taxon>Peronosporomycetes</taxon>
        <taxon>Peronosporales</taxon>
        <taxon>Peronosporaceae</taxon>
        <taxon>Phytophthora</taxon>
    </lineage>
</organism>
<evidence type="ECO:0000313" key="2">
    <source>
        <dbReference type="Proteomes" id="UP001165121"/>
    </source>
</evidence>
<protein>
    <submittedName>
        <fullName evidence="1">Unnamed protein product</fullName>
    </submittedName>
</protein>
<keyword evidence="2" id="KW-1185">Reference proteome</keyword>